<dbReference type="STRING" id="555778.Hneap_0607"/>
<dbReference type="KEGG" id="hna:Hneap_0607"/>
<accession>D0KYD7</accession>
<keyword evidence="1" id="KW-0732">Signal</keyword>
<keyword evidence="3" id="KW-1185">Reference proteome</keyword>
<dbReference type="AlphaFoldDB" id="D0KYD7"/>
<name>D0KYD7_HALNC</name>
<dbReference type="OrthoDB" id="5568005at2"/>
<organism evidence="2 3">
    <name type="scientific">Halothiobacillus neapolitanus (strain ATCC 23641 / DSM 15147 / CIP 104769 / NCIMB 8539 / c2)</name>
    <name type="common">Thiobacillus neapolitanus</name>
    <dbReference type="NCBI Taxonomy" id="555778"/>
    <lineage>
        <taxon>Bacteria</taxon>
        <taxon>Pseudomonadati</taxon>
        <taxon>Pseudomonadota</taxon>
        <taxon>Gammaproteobacteria</taxon>
        <taxon>Chromatiales</taxon>
        <taxon>Halothiobacillaceae</taxon>
        <taxon>Halothiobacillus</taxon>
    </lineage>
</organism>
<evidence type="ECO:0000313" key="2">
    <source>
        <dbReference type="EMBL" id="ACX95460.1"/>
    </source>
</evidence>
<feature type="signal peptide" evidence="1">
    <location>
        <begin position="1"/>
        <end position="23"/>
    </location>
</feature>
<protein>
    <recommendedName>
        <fullName evidence="4">Carboxypeptidase regulatory-like domain-containing protein</fullName>
    </recommendedName>
</protein>
<evidence type="ECO:0000313" key="3">
    <source>
        <dbReference type="Proteomes" id="UP000009102"/>
    </source>
</evidence>
<dbReference type="EMBL" id="CP001801">
    <property type="protein sequence ID" value="ACX95460.1"/>
    <property type="molecule type" value="Genomic_DNA"/>
</dbReference>
<feature type="chain" id="PRO_5003010830" description="Carboxypeptidase regulatory-like domain-containing protein" evidence="1">
    <location>
        <begin position="24"/>
        <end position="157"/>
    </location>
</feature>
<dbReference type="eggNOG" id="ENOG503310H">
    <property type="taxonomic scope" value="Bacteria"/>
</dbReference>
<evidence type="ECO:0000256" key="1">
    <source>
        <dbReference type="SAM" id="SignalP"/>
    </source>
</evidence>
<dbReference type="Proteomes" id="UP000009102">
    <property type="component" value="Chromosome"/>
</dbReference>
<proteinExistence type="predicted"/>
<dbReference type="RefSeq" id="WP_012823496.1">
    <property type="nucleotide sequence ID" value="NC_013422.1"/>
</dbReference>
<gene>
    <name evidence="2" type="ordered locus">Hneap_0607</name>
</gene>
<sequence>MNMRRLYSLVIAGALISTPMVWAAGPTASEEPAIKSLTPAEVASGALTPQVQGGVHFVSGGFGVEERAWLAAHAREFNTHLTFAVVPGGEFVADVPVRISDAKGASILEATSDGPQMFVQLPVGKYQVEATHDGQAIKRSFTVANARSVQITIGFKK</sequence>
<reference evidence="2 3" key="1">
    <citation type="submission" date="2009-10" db="EMBL/GenBank/DDBJ databases">
        <title>Complete sequence of Halothiobacillus neapolitanus c2.</title>
        <authorList>
            <consortium name="US DOE Joint Genome Institute"/>
            <person name="Lucas S."/>
            <person name="Copeland A."/>
            <person name="Lapidus A."/>
            <person name="Glavina del Rio T."/>
            <person name="Tice H."/>
            <person name="Bruce D."/>
            <person name="Goodwin L."/>
            <person name="Pitluck S."/>
            <person name="Davenport K."/>
            <person name="Brettin T."/>
            <person name="Detter J.C."/>
            <person name="Han C."/>
            <person name="Tapia R."/>
            <person name="Larimer F."/>
            <person name="Land M."/>
            <person name="Hauser L."/>
            <person name="Kyrpides N."/>
            <person name="Mikhailova N."/>
            <person name="Kerfeld C."/>
            <person name="Cannon G."/>
            <person name="Heinhort S."/>
        </authorList>
    </citation>
    <scope>NUCLEOTIDE SEQUENCE [LARGE SCALE GENOMIC DNA]</scope>
    <source>
        <strain evidence="3">ATCC 23641 / c2</strain>
    </source>
</reference>
<dbReference type="HOGENOM" id="CLU_121829_1_0_6"/>
<evidence type="ECO:0008006" key="4">
    <source>
        <dbReference type="Google" id="ProtNLM"/>
    </source>
</evidence>